<protein>
    <submittedName>
        <fullName evidence="1">Uncharacterized protein</fullName>
    </submittedName>
</protein>
<evidence type="ECO:0000313" key="1">
    <source>
        <dbReference type="EMBL" id="DAF57746.1"/>
    </source>
</evidence>
<name>A0A8S5T4P2_9CAUD</name>
<organism evidence="1">
    <name type="scientific">Myoviridae sp. ct31P9</name>
    <dbReference type="NCBI Taxonomy" id="2827657"/>
    <lineage>
        <taxon>Viruses</taxon>
        <taxon>Duplodnaviria</taxon>
        <taxon>Heunggongvirae</taxon>
        <taxon>Uroviricota</taxon>
        <taxon>Caudoviricetes</taxon>
    </lineage>
</organism>
<accession>A0A8S5T4P2</accession>
<sequence length="98" mass="11185">MSYIKFGKYEPKREVIISDQEDGNSMEHTYEFSNGYGATVIQDDKAIKGHEDGLYRLGILKRGELCYRIPISCNVVEDLSADEVAERLNRIEKIPKGE</sequence>
<proteinExistence type="predicted"/>
<dbReference type="EMBL" id="BK032738">
    <property type="protein sequence ID" value="DAF57746.1"/>
    <property type="molecule type" value="Genomic_DNA"/>
</dbReference>
<reference evidence="1" key="1">
    <citation type="journal article" date="2021" name="Proc. Natl. Acad. Sci. U.S.A.">
        <title>A Catalog of Tens of Thousands of Viruses from Human Metagenomes Reveals Hidden Associations with Chronic Diseases.</title>
        <authorList>
            <person name="Tisza M.J."/>
            <person name="Buck C.B."/>
        </authorList>
    </citation>
    <scope>NUCLEOTIDE SEQUENCE</scope>
    <source>
        <strain evidence="1">Ct31P9</strain>
    </source>
</reference>